<evidence type="ECO:0000259" key="14">
    <source>
        <dbReference type="PROSITE" id="PS50106"/>
    </source>
</evidence>
<evidence type="ECO:0000256" key="9">
    <source>
        <dbReference type="ARBA" id="ARBA00077607"/>
    </source>
</evidence>
<dbReference type="Pfam" id="PF00640">
    <property type="entry name" value="PID"/>
    <property type="match status" value="1"/>
</dbReference>
<feature type="compositionally biased region" description="Basic and acidic residues" evidence="12">
    <location>
        <begin position="161"/>
        <end position="184"/>
    </location>
</feature>
<dbReference type="PROSITE" id="PS50106">
    <property type="entry name" value="PDZ"/>
    <property type="match status" value="2"/>
</dbReference>
<dbReference type="FunFam" id="2.30.42.10:FF:000017">
    <property type="entry name" value="Amyloid beta A4 protein-binding family A member 1"/>
    <property type="match status" value="1"/>
</dbReference>
<dbReference type="GO" id="GO:0001540">
    <property type="term" value="F:amyloid-beta binding"/>
    <property type="evidence" value="ECO:0007669"/>
    <property type="project" value="TreeGrafter"/>
</dbReference>
<keyword evidence="5" id="KW-0677">Repeat</keyword>
<comment type="function">
    <text evidence="7">May modulate processing of the amyloid-beta precursor protein (APP) and hence formation of APP-beta. May enhance the activity of HIF1A in macrophages by inhibiting the activity of HIF1AN.</text>
</comment>
<reference evidence="15" key="2">
    <citation type="submission" date="2025-08" db="UniProtKB">
        <authorList>
            <consortium name="Ensembl"/>
        </authorList>
    </citation>
    <scope>IDENTIFICATION</scope>
</reference>
<evidence type="ECO:0000256" key="2">
    <source>
        <dbReference type="ARBA" id="ARBA00022448"/>
    </source>
</evidence>
<keyword evidence="6" id="KW-0007">Acetylation</keyword>
<feature type="compositionally biased region" description="Acidic residues" evidence="12">
    <location>
        <begin position="129"/>
        <end position="149"/>
    </location>
</feature>
<evidence type="ECO:0000256" key="7">
    <source>
        <dbReference type="ARBA" id="ARBA00058713"/>
    </source>
</evidence>
<evidence type="ECO:0000256" key="3">
    <source>
        <dbReference type="ARBA" id="ARBA00022490"/>
    </source>
</evidence>
<dbReference type="Ensembl" id="ENSSAUT00010026502.1">
    <property type="protein sequence ID" value="ENSSAUP00010025083.1"/>
    <property type="gene ID" value="ENSSAUG00010010954.1"/>
</dbReference>
<dbReference type="InterPro" id="IPR036034">
    <property type="entry name" value="PDZ_sf"/>
</dbReference>
<dbReference type="CDD" id="cd06720">
    <property type="entry name" value="PDZ1_APBA1_3-like"/>
    <property type="match status" value="1"/>
</dbReference>
<feature type="domain" description="PDZ" evidence="14">
    <location>
        <begin position="597"/>
        <end position="682"/>
    </location>
</feature>
<dbReference type="SMART" id="SM00228">
    <property type="entry name" value="PDZ"/>
    <property type="match status" value="2"/>
</dbReference>
<evidence type="ECO:0000313" key="16">
    <source>
        <dbReference type="Proteomes" id="UP000472265"/>
    </source>
</evidence>
<dbReference type="FunFam" id="2.30.29.30:FF:000222">
    <property type="entry name" value="amyloid beta A4 precursor protein-binding family A member 3"/>
    <property type="match status" value="1"/>
</dbReference>
<evidence type="ECO:0000259" key="13">
    <source>
        <dbReference type="PROSITE" id="PS01179"/>
    </source>
</evidence>
<reference evidence="15" key="1">
    <citation type="submission" date="2021-04" db="EMBL/GenBank/DDBJ databases">
        <authorList>
            <consortium name="Wellcome Sanger Institute Data Sharing"/>
        </authorList>
    </citation>
    <scope>NUCLEOTIDE SEQUENCE [LARGE SCALE GENOMIC DNA]</scope>
</reference>
<feature type="domain" description="PDZ" evidence="14">
    <location>
        <begin position="687"/>
        <end position="764"/>
    </location>
</feature>
<feature type="domain" description="PID" evidence="13">
    <location>
        <begin position="408"/>
        <end position="559"/>
    </location>
</feature>
<comment type="subcellular location">
    <subcellularLocation>
        <location evidence="1">Cytoplasm</location>
        <location evidence="1">Perinuclear region</location>
    </subcellularLocation>
</comment>
<feature type="region of interest" description="Disordered" evidence="12">
    <location>
        <begin position="289"/>
        <end position="316"/>
    </location>
</feature>
<evidence type="ECO:0000313" key="15">
    <source>
        <dbReference type="Ensembl" id="ENSSAUP00010025083.1"/>
    </source>
</evidence>
<dbReference type="Gene3D" id="2.30.42.10">
    <property type="match status" value="2"/>
</dbReference>
<evidence type="ECO:0000256" key="4">
    <source>
        <dbReference type="ARBA" id="ARBA00022553"/>
    </source>
</evidence>
<protein>
    <recommendedName>
        <fullName evidence="8">Amyloid-beta A4 precursor protein-binding family A member 3</fullName>
    </recommendedName>
    <alternativeName>
        <fullName evidence="10">Adapter protein X11gamma</fullName>
    </alternativeName>
    <alternativeName>
        <fullName evidence="9">Neuron-specific X11L2 protein</fullName>
    </alternativeName>
    <alternativeName>
        <fullName evidence="11">Neuronal Munc18-1-interacting protein 3</fullName>
    </alternativeName>
</protein>
<organism evidence="15 16">
    <name type="scientific">Sparus aurata</name>
    <name type="common">Gilthead sea bream</name>
    <dbReference type="NCBI Taxonomy" id="8175"/>
    <lineage>
        <taxon>Eukaryota</taxon>
        <taxon>Metazoa</taxon>
        <taxon>Chordata</taxon>
        <taxon>Craniata</taxon>
        <taxon>Vertebrata</taxon>
        <taxon>Euteleostomi</taxon>
        <taxon>Actinopterygii</taxon>
        <taxon>Neopterygii</taxon>
        <taxon>Teleostei</taxon>
        <taxon>Neoteleostei</taxon>
        <taxon>Acanthomorphata</taxon>
        <taxon>Eupercaria</taxon>
        <taxon>Spariformes</taxon>
        <taxon>Sparidae</taxon>
        <taxon>Sparus</taxon>
    </lineage>
</organism>
<evidence type="ECO:0000256" key="6">
    <source>
        <dbReference type="ARBA" id="ARBA00022990"/>
    </source>
</evidence>
<dbReference type="GO" id="GO:0043197">
    <property type="term" value="C:dendritic spine"/>
    <property type="evidence" value="ECO:0007669"/>
    <property type="project" value="TreeGrafter"/>
</dbReference>
<feature type="compositionally biased region" description="Low complexity" evidence="12">
    <location>
        <begin position="1"/>
        <end position="23"/>
    </location>
</feature>
<dbReference type="InterPro" id="IPR011993">
    <property type="entry name" value="PH-like_dom_sf"/>
</dbReference>
<evidence type="ECO:0000256" key="5">
    <source>
        <dbReference type="ARBA" id="ARBA00022737"/>
    </source>
</evidence>
<name>A0A671VDW4_SPAAU</name>
<dbReference type="FunCoup" id="A0A671VDW4">
    <property type="interactions" value="1"/>
</dbReference>
<feature type="region of interest" description="Disordered" evidence="12">
    <location>
        <begin position="122"/>
        <end position="184"/>
    </location>
</feature>
<keyword evidence="2" id="KW-0813">Transport</keyword>
<evidence type="ECO:0000256" key="12">
    <source>
        <dbReference type="SAM" id="MobiDB-lite"/>
    </source>
</evidence>
<evidence type="ECO:0000256" key="1">
    <source>
        <dbReference type="ARBA" id="ARBA00004556"/>
    </source>
</evidence>
<dbReference type="PANTHER" id="PTHR12345">
    <property type="entry name" value="SYNTENIN RELATED"/>
    <property type="match status" value="1"/>
</dbReference>
<dbReference type="InterPro" id="IPR051230">
    <property type="entry name" value="APP-Binding"/>
</dbReference>
<sequence>MDSDVCPADPSASPSSDFFCPASLPVGGASEVEVTTQTAAAPPGSETEDLDSYNPIEPPPLDWRSDSSSEAGTADDLDDPGFPPSVENLDKASPGEPVLLPLNMSDTVTSLDVSKQELVGNIVEPVQDNGEELEEEVGAVEEEEEDSEGAGEYQEGGTLCEESRVTEEEVEVANRRSGDEDHSRIHSLLNQLQLMGEEPHPSRRTPPHPVQHQYSSRFELDACAPSLITDDSTETTGLLFSESHQRDLLGLLQFTEISATHHPTSLSHRGEVDAVVSVSYSQEDAQRFWRHHGNGRQRRHKEDSLSSLPDEEYPEPVWMKLGEEPPEEEEAAAESEQVNSKLVNLLRLFSTEDPFTYTIYIQFNLLRIKKKCFICAKSHKEMMPSHCVYVNVFHSSVPGPCDPEDLLDGVIFGAKYLGSTQLKSEKNPSTSARMAQAQEAVDRIKAPEGESQPMTEVDLFISTQRIKVLNADTQEAMMDHALQMISYIADIGDIVVLMARRKRKGQDSDSVSSSPSSSSSGPQKKCLMICHVFSSEDAQTIAQAIGQAFGVAYQQFLQANGIKAGDLKPGEYSEYLESQELYNGDLAHFSDSQNIRDVVITKAPGEILGLAVVESGWGSILPTVVVANLLHGGPAERSGELSIGDRIMSVNNTSMVGLPITTCQNIIRDLKSQKYVKLSIVHCPPVTMAIIRRPDPKFQLGFSVEDGIICSLMRGGIAERGGIRVGHRIIEIDGQSVVATPHDKIIQILTNAVGEIHLKTMPASTYRLLTGQEQPVFL</sequence>
<reference evidence="15" key="3">
    <citation type="submission" date="2025-09" db="UniProtKB">
        <authorList>
            <consortium name="Ensembl"/>
        </authorList>
    </citation>
    <scope>IDENTIFICATION</scope>
</reference>
<dbReference type="Pfam" id="PF00595">
    <property type="entry name" value="PDZ"/>
    <property type="match status" value="2"/>
</dbReference>
<dbReference type="PROSITE" id="PS01179">
    <property type="entry name" value="PID"/>
    <property type="match status" value="1"/>
</dbReference>
<feature type="region of interest" description="Disordered" evidence="12">
    <location>
        <begin position="1"/>
        <end position="103"/>
    </location>
</feature>
<dbReference type="SUPFAM" id="SSF50729">
    <property type="entry name" value="PH domain-like"/>
    <property type="match status" value="1"/>
</dbReference>
<evidence type="ECO:0000256" key="10">
    <source>
        <dbReference type="ARBA" id="ARBA00078850"/>
    </source>
</evidence>
<dbReference type="GO" id="GO:0005886">
    <property type="term" value="C:plasma membrane"/>
    <property type="evidence" value="ECO:0007669"/>
    <property type="project" value="TreeGrafter"/>
</dbReference>
<dbReference type="InterPro" id="IPR001478">
    <property type="entry name" value="PDZ"/>
</dbReference>
<dbReference type="AlphaFoldDB" id="A0A671VDW4"/>
<dbReference type="SUPFAM" id="SSF50156">
    <property type="entry name" value="PDZ domain-like"/>
    <property type="match status" value="2"/>
</dbReference>
<dbReference type="GO" id="GO:0048471">
    <property type="term" value="C:perinuclear region of cytoplasm"/>
    <property type="evidence" value="ECO:0007669"/>
    <property type="project" value="UniProtKB-SubCell"/>
</dbReference>
<dbReference type="InParanoid" id="A0A671VDW4"/>
<keyword evidence="16" id="KW-1185">Reference proteome</keyword>
<accession>A0A671VDW4</accession>
<proteinExistence type="predicted"/>
<dbReference type="GeneTree" id="ENSGT00940000160384"/>
<dbReference type="SMART" id="SM00462">
    <property type="entry name" value="PTB"/>
    <property type="match status" value="1"/>
</dbReference>
<dbReference type="Gene3D" id="2.30.29.30">
    <property type="entry name" value="Pleckstrin-homology domain (PH domain)/Phosphotyrosine-binding domain (PTB)"/>
    <property type="match status" value="1"/>
</dbReference>
<dbReference type="CDD" id="cd01208">
    <property type="entry name" value="PTB_X11"/>
    <property type="match status" value="1"/>
</dbReference>
<dbReference type="PANTHER" id="PTHR12345:SF9">
    <property type="entry name" value="AMYLOID-BETA A4 PRECURSOR PROTEIN-BINDING FAMILY A MEMBER 3"/>
    <property type="match status" value="1"/>
</dbReference>
<keyword evidence="3" id="KW-0963">Cytoplasm</keyword>
<feature type="compositionally biased region" description="Basic residues" evidence="12">
    <location>
        <begin position="289"/>
        <end position="299"/>
    </location>
</feature>
<keyword evidence="4" id="KW-0597">Phosphoprotein</keyword>
<dbReference type="FunFam" id="2.30.42.10:FF:000007">
    <property type="entry name" value="Amyloid beta A4 protein-binding family A member"/>
    <property type="match status" value="1"/>
</dbReference>
<dbReference type="InterPro" id="IPR006020">
    <property type="entry name" value="PTB/PI_dom"/>
</dbReference>
<dbReference type="OMA" id="GKFEICQ"/>
<gene>
    <name evidence="15" type="primary">APBA3</name>
    <name evidence="15" type="synonym">si:ch73-40i7.5</name>
</gene>
<dbReference type="CDD" id="cd06793">
    <property type="entry name" value="PDZ2_APBA1_3-like"/>
    <property type="match status" value="1"/>
</dbReference>
<dbReference type="GO" id="GO:0007268">
    <property type="term" value="P:chemical synaptic transmission"/>
    <property type="evidence" value="ECO:0007669"/>
    <property type="project" value="TreeGrafter"/>
</dbReference>
<evidence type="ECO:0000256" key="8">
    <source>
        <dbReference type="ARBA" id="ARBA00067675"/>
    </source>
</evidence>
<dbReference type="Proteomes" id="UP000472265">
    <property type="component" value="Chromosome 11"/>
</dbReference>
<evidence type="ECO:0000256" key="11">
    <source>
        <dbReference type="ARBA" id="ARBA00083043"/>
    </source>
</evidence>